<evidence type="ECO:0000313" key="3">
    <source>
        <dbReference type="Proteomes" id="UP000298616"/>
    </source>
</evidence>
<dbReference type="InterPro" id="IPR036206">
    <property type="entry name" value="ThiamineP_synth_sf"/>
</dbReference>
<gene>
    <name evidence="2" type="ORF">DCC35_06715</name>
</gene>
<evidence type="ECO:0000259" key="1">
    <source>
        <dbReference type="Pfam" id="PF02581"/>
    </source>
</evidence>
<dbReference type="KEGG" id="fpf:DCC35_06715"/>
<dbReference type="GO" id="GO:0009228">
    <property type="term" value="P:thiamine biosynthetic process"/>
    <property type="evidence" value="ECO:0007669"/>
    <property type="project" value="UniProtKB-KW"/>
</dbReference>
<dbReference type="EMBL" id="CP028923">
    <property type="protein sequence ID" value="QCK14453.1"/>
    <property type="molecule type" value="Genomic_DNA"/>
</dbReference>
<proteinExistence type="predicted"/>
<dbReference type="SUPFAM" id="SSF51391">
    <property type="entry name" value="Thiamin phosphate synthase"/>
    <property type="match status" value="1"/>
</dbReference>
<name>A0A4D7JHD2_9BACT</name>
<dbReference type="InterPro" id="IPR022998">
    <property type="entry name" value="ThiamineP_synth_TenI"/>
</dbReference>
<dbReference type="Gene3D" id="3.20.20.70">
    <property type="entry name" value="Aldolase class I"/>
    <property type="match status" value="1"/>
</dbReference>
<keyword evidence="3" id="KW-1185">Reference proteome</keyword>
<dbReference type="OrthoDB" id="9810880at2"/>
<dbReference type="Pfam" id="PF02581">
    <property type="entry name" value="TMP-TENI"/>
    <property type="match status" value="1"/>
</dbReference>
<dbReference type="Proteomes" id="UP000298616">
    <property type="component" value="Chromosome"/>
</dbReference>
<dbReference type="AlphaFoldDB" id="A0A4D7JHD2"/>
<protein>
    <recommendedName>
        <fullName evidence="1">Thiamine phosphate synthase/TenI domain-containing protein</fullName>
    </recommendedName>
</protein>
<evidence type="ECO:0000313" key="2">
    <source>
        <dbReference type="EMBL" id="QCK14453.1"/>
    </source>
</evidence>
<feature type="domain" description="Thiamine phosphate synthase/TenI" evidence="1">
    <location>
        <begin position="13"/>
        <end position="81"/>
    </location>
</feature>
<organism evidence="2 3">
    <name type="scientific">Mangrovivirga cuniculi</name>
    <dbReference type="NCBI Taxonomy" id="2715131"/>
    <lineage>
        <taxon>Bacteria</taxon>
        <taxon>Pseudomonadati</taxon>
        <taxon>Bacteroidota</taxon>
        <taxon>Cytophagia</taxon>
        <taxon>Cytophagales</taxon>
        <taxon>Mangrovivirgaceae</taxon>
        <taxon>Mangrovivirga</taxon>
    </lineage>
</organism>
<reference evidence="2 3" key="1">
    <citation type="submission" date="2018-04" db="EMBL/GenBank/DDBJ databases">
        <title>Complete genome uncultured novel isolate.</title>
        <authorList>
            <person name="Merlino G."/>
        </authorList>
    </citation>
    <scope>NUCLEOTIDE SEQUENCE [LARGE SCALE GENOMIC DNA]</scope>
    <source>
        <strain evidence="3">R1DC9</strain>
    </source>
</reference>
<accession>A0A4D7JHD2</accession>
<sequence>MEIMKKSRINSGIYLVIDPSEPLQETIDILNDLLEEGLAAVQIWDNFKKTPDLKNYIKEIKKVCKDFDTPVLINNQKNYLLNLHSMVFTSMKYPVTSIGSNPMSLIIEFLD</sequence>
<dbReference type="InterPro" id="IPR013785">
    <property type="entry name" value="Aldolase_TIM"/>
</dbReference>